<evidence type="ECO:0008006" key="2">
    <source>
        <dbReference type="Google" id="ProtNLM"/>
    </source>
</evidence>
<dbReference type="Pfam" id="PF11303">
    <property type="entry name" value="DUF3105"/>
    <property type="match status" value="1"/>
</dbReference>
<accession>A0A382A6S6</accession>
<dbReference type="EMBL" id="UINC01023945">
    <property type="protein sequence ID" value="SVA96633.1"/>
    <property type="molecule type" value="Genomic_DNA"/>
</dbReference>
<gene>
    <name evidence="1" type="ORF">METZ01_LOCUS149487</name>
</gene>
<dbReference type="AlphaFoldDB" id="A0A382A6S6"/>
<reference evidence="1" key="1">
    <citation type="submission" date="2018-05" db="EMBL/GenBank/DDBJ databases">
        <authorList>
            <person name="Lanie J.A."/>
            <person name="Ng W.-L."/>
            <person name="Kazmierczak K.M."/>
            <person name="Andrzejewski T.M."/>
            <person name="Davidsen T.M."/>
            <person name="Wayne K.J."/>
            <person name="Tettelin H."/>
            <person name="Glass J.I."/>
            <person name="Rusch D."/>
            <person name="Podicherti R."/>
            <person name="Tsui H.-C.T."/>
            <person name="Winkler M.E."/>
        </authorList>
    </citation>
    <scope>NUCLEOTIDE SEQUENCE</scope>
</reference>
<dbReference type="InterPro" id="IPR021454">
    <property type="entry name" value="DUF3105"/>
</dbReference>
<organism evidence="1">
    <name type="scientific">marine metagenome</name>
    <dbReference type="NCBI Taxonomy" id="408172"/>
    <lineage>
        <taxon>unclassified sequences</taxon>
        <taxon>metagenomes</taxon>
        <taxon>ecological metagenomes</taxon>
    </lineage>
</organism>
<name>A0A382A6S6_9ZZZZ</name>
<sequence length="161" mass="17203">MRGTFMLLIITSILAGSFLACGTEDACQLPQQEAPYPASGVHLLDETGATWAGDPPTSGPHRALRPSGGIHREPIPRLDQVAFLEAGGVILHYDSGLAPSQVVELQTLASPEVAVAPNPSLGPKYPVVATAWTWRLRCQLVDSKTLDRFVVRRVSTGGLNH</sequence>
<protein>
    <recommendedName>
        <fullName evidence="2">DUF3105 domain-containing protein</fullName>
    </recommendedName>
</protein>
<proteinExistence type="predicted"/>
<evidence type="ECO:0000313" key="1">
    <source>
        <dbReference type="EMBL" id="SVA96633.1"/>
    </source>
</evidence>
<dbReference type="PROSITE" id="PS51257">
    <property type="entry name" value="PROKAR_LIPOPROTEIN"/>
    <property type="match status" value="1"/>
</dbReference>